<proteinExistence type="predicted"/>
<dbReference type="AlphaFoldDB" id="A0A0H3M4H3"/>
<name>A0A0H3M4H3_MYCBP</name>
<evidence type="ECO:0000313" key="3">
    <source>
        <dbReference type="EMBL" id="CAL71336.1"/>
    </source>
</evidence>
<keyword evidence="2" id="KW-0472">Membrane</keyword>
<organism evidence="3 4">
    <name type="scientific">Mycobacterium bovis (strain BCG / Pasteur 1173P2)</name>
    <dbReference type="NCBI Taxonomy" id="410289"/>
    <lineage>
        <taxon>Bacteria</taxon>
        <taxon>Bacillati</taxon>
        <taxon>Actinomycetota</taxon>
        <taxon>Actinomycetes</taxon>
        <taxon>Mycobacteriales</taxon>
        <taxon>Mycobacteriaceae</taxon>
        <taxon>Mycobacterium</taxon>
        <taxon>Mycobacterium tuberculosis complex</taxon>
    </lineage>
</organism>
<protein>
    <recommendedName>
        <fullName evidence="5">DUF2254 domain-containing protein</fullName>
    </recommendedName>
</protein>
<feature type="transmembrane region" description="Helical" evidence="2">
    <location>
        <begin position="160"/>
        <end position="180"/>
    </location>
</feature>
<dbReference type="KEGG" id="mbb:BCG_1349c"/>
<feature type="transmembrane region" description="Helical" evidence="2">
    <location>
        <begin position="113"/>
        <end position="139"/>
    </location>
</feature>
<feature type="region of interest" description="Disordered" evidence="1">
    <location>
        <begin position="1"/>
        <end position="25"/>
    </location>
</feature>
<keyword evidence="2" id="KW-1133">Transmembrane helix</keyword>
<sequence>MLQRSLGVNGRKLAMSARSAKRERKNASTAASKCYVVPPSARGWVHAYSVTATSMLNRRKAILDYLQGAVWVLPTFGVAIGLGSGAVLSMIPVKSGTLIDKLMFQGTPGDARGVLIVVSATMITTIGIVFSLTVLSLQIASSQFSVRLLRTFLRDVPNQVVLAIFACTFAYSTGGLHTVGEHRDGGAFIPKVAVTGSLALAFVSIAALIYFLHHLMHSIQIDTIMDKVRLRTLGLVDQLYPESDTADRQVETPPSPPADAVPLLAPHSGYLQTVDVDDIAELAAASRYTALLVTFVGDYVTAGGLLGWCWRRGTAPGAPGSDFPQRCLRHVHIGFERTLQQDIRFGLRQMVDIALRALSPALNDPYTAIQVVHHLSAVESVLASRALPDDVRRDRAGELLFWLPYPSFATYLHVGCAQIRRYGSREPLVLTALLQLLSAVAQNCVDPSRRVAVQTQIALVVRAAQREFADESDRAMVLGAAARATEVVERPGTLAPPPSTFGQVAAAQAAASTIRSADRDG</sequence>
<reference evidence="3 4" key="1">
    <citation type="journal article" date="2007" name="Proc. Natl. Acad. Sci. U.S.A.">
        <title>Genome plasticity of BCG and impact on vaccine efficacy.</title>
        <authorList>
            <person name="Brosch R."/>
            <person name="Gordon S.V."/>
            <person name="Garnier T."/>
            <person name="Eiglmeier K."/>
            <person name="Frigui W."/>
            <person name="Valenti P."/>
            <person name="Dos Santos S."/>
            <person name="Duthoy S."/>
            <person name="Lacroix C."/>
            <person name="Garcia-Pelayo C."/>
            <person name="Inwald J.K."/>
            <person name="Golby P."/>
            <person name="Garcia J.N."/>
            <person name="Hewinson R.G."/>
            <person name="Behr M.A."/>
            <person name="Quail M.A."/>
            <person name="Churcher C."/>
            <person name="Barrell B.G."/>
            <person name="Parkhill J."/>
            <person name="Cole S.T."/>
        </authorList>
    </citation>
    <scope>NUCLEOTIDE SEQUENCE [LARGE SCALE GENOMIC DNA]</scope>
    <source>
        <strain evidence="4">BCG / Pasteur 1173P2</strain>
    </source>
</reference>
<keyword evidence="2" id="KW-0812">Transmembrane</keyword>
<evidence type="ECO:0000256" key="2">
    <source>
        <dbReference type="SAM" id="Phobius"/>
    </source>
</evidence>
<dbReference type="RefSeq" id="WP_003406627.1">
    <property type="nucleotide sequence ID" value="NC_008769.1"/>
</dbReference>
<dbReference type="InterPro" id="IPR018723">
    <property type="entry name" value="DUF2254_membrane"/>
</dbReference>
<dbReference type="Pfam" id="PF10011">
    <property type="entry name" value="DUF2254"/>
    <property type="match status" value="1"/>
</dbReference>
<dbReference type="Proteomes" id="UP000001472">
    <property type="component" value="Chromosome"/>
</dbReference>
<gene>
    <name evidence="3" type="ordered locus">BCG_1349c</name>
</gene>
<dbReference type="EMBL" id="AM408590">
    <property type="protein sequence ID" value="CAL71336.1"/>
    <property type="molecule type" value="Genomic_DNA"/>
</dbReference>
<feature type="transmembrane region" description="Helical" evidence="2">
    <location>
        <begin position="68"/>
        <end position="93"/>
    </location>
</feature>
<dbReference type="HOGENOM" id="CLU_032303_1_0_11"/>
<feature type="transmembrane region" description="Helical" evidence="2">
    <location>
        <begin position="192"/>
        <end position="212"/>
    </location>
</feature>
<evidence type="ECO:0000256" key="1">
    <source>
        <dbReference type="SAM" id="MobiDB-lite"/>
    </source>
</evidence>
<accession>A0A0H3M4H3</accession>
<evidence type="ECO:0000313" key="4">
    <source>
        <dbReference type="Proteomes" id="UP000001472"/>
    </source>
</evidence>
<evidence type="ECO:0008006" key="5">
    <source>
        <dbReference type="Google" id="ProtNLM"/>
    </source>
</evidence>